<sequence length="71" mass="8095">MRLPRPAPLATLDYPSVMCLNRNGHEYHDYRARPMFHGVASSLPDGWYHCCGRAVGGRKSKRSHPCRTSLR</sequence>
<protein>
    <submittedName>
        <fullName evidence="1">Uncharacterized protein</fullName>
    </submittedName>
</protein>
<reference evidence="1" key="1">
    <citation type="journal article" date="2015" name="Nature">
        <title>Complex archaea that bridge the gap between prokaryotes and eukaryotes.</title>
        <authorList>
            <person name="Spang A."/>
            <person name="Saw J.H."/>
            <person name="Jorgensen S.L."/>
            <person name="Zaremba-Niedzwiedzka K."/>
            <person name="Martijn J."/>
            <person name="Lind A.E."/>
            <person name="van Eijk R."/>
            <person name="Schleper C."/>
            <person name="Guy L."/>
            <person name="Ettema T.J."/>
        </authorList>
    </citation>
    <scope>NUCLEOTIDE SEQUENCE</scope>
</reference>
<dbReference type="EMBL" id="LAZR01002231">
    <property type="protein sequence ID" value="KKN32746.1"/>
    <property type="molecule type" value="Genomic_DNA"/>
</dbReference>
<comment type="caution">
    <text evidence="1">The sequence shown here is derived from an EMBL/GenBank/DDBJ whole genome shotgun (WGS) entry which is preliminary data.</text>
</comment>
<proteinExistence type="predicted"/>
<organism evidence="1">
    <name type="scientific">marine sediment metagenome</name>
    <dbReference type="NCBI Taxonomy" id="412755"/>
    <lineage>
        <taxon>unclassified sequences</taxon>
        <taxon>metagenomes</taxon>
        <taxon>ecological metagenomes</taxon>
    </lineage>
</organism>
<name>A0A0F9S6R5_9ZZZZ</name>
<accession>A0A0F9S6R5</accession>
<gene>
    <name evidence="1" type="ORF">LCGC14_0810900</name>
</gene>
<evidence type="ECO:0000313" key="1">
    <source>
        <dbReference type="EMBL" id="KKN32746.1"/>
    </source>
</evidence>
<dbReference type="AlphaFoldDB" id="A0A0F9S6R5"/>